<proteinExistence type="predicted"/>
<keyword evidence="3" id="KW-1185">Reference proteome</keyword>
<sequence length="117" mass="12350">MLDVEPPGGMRPDQIPMDRQGLVWAARQLEARLWATLIDETLKPGSGSGLFGEGFASGVYGGWFTDMLAGMLVEHGAGQLADLLLEQFSRDASEGAVRSGENARSTQGVTSGRGALV</sequence>
<name>A0ABZ1BVV6_9FIRM</name>
<accession>A0ABZ1BVV6</accession>
<evidence type="ECO:0000313" key="2">
    <source>
        <dbReference type="EMBL" id="WRP16916.1"/>
    </source>
</evidence>
<evidence type="ECO:0008006" key="4">
    <source>
        <dbReference type="Google" id="ProtNLM"/>
    </source>
</evidence>
<dbReference type="EMBL" id="CP141615">
    <property type="protein sequence ID" value="WRP16916.1"/>
    <property type="molecule type" value="Genomic_DNA"/>
</dbReference>
<gene>
    <name evidence="2" type="ORF">U7230_12610</name>
</gene>
<feature type="region of interest" description="Disordered" evidence="1">
    <location>
        <begin position="94"/>
        <end position="117"/>
    </location>
</feature>
<reference evidence="2 3" key="1">
    <citation type="journal article" date="2024" name="Front. Microbiol.">
        <title>Novel thermophilic genera Geochorda gen. nov. and Carboxydochorda gen. nov. from the deep terrestrial subsurface reveal the ecophysiological diversity in the class Limnochordia.</title>
        <authorList>
            <person name="Karnachuk O.V."/>
            <person name="Lukina A.P."/>
            <person name="Avakyan M.R."/>
            <person name="Kadnikov V.V."/>
            <person name="Begmatov S."/>
            <person name="Beletsky A.V."/>
            <person name="Vlasova K.G."/>
            <person name="Novikov A.A."/>
            <person name="Shcherbakova V.A."/>
            <person name="Mardanov A.V."/>
            <person name="Ravin N.V."/>
        </authorList>
    </citation>
    <scope>NUCLEOTIDE SEQUENCE [LARGE SCALE GENOMIC DNA]</scope>
    <source>
        <strain evidence="2 3">L945</strain>
    </source>
</reference>
<evidence type="ECO:0000256" key="1">
    <source>
        <dbReference type="SAM" id="MobiDB-lite"/>
    </source>
</evidence>
<dbReference type="RefSeq" id="WP_324716188.1">
    <property type="nucleotide sequence ID" value="NZ_CP141615.1"/>
</dbReference>
<organism evidence="2 3">
    <name type="scientific">Carboxydichorda subterranea</name>
    <dbReference type="NCBI Taxonomy" id="3109565"/>
    <lineage>
        <taxon>Bacteria</taxon>
        <taxon>Bacillati</taxon>
        <taxon>Bacillota</taxon>
        <taxon>Limnochordia</taxon>
        <taxon>Limnochordales</taxon>
        <taxon>Geochordaceae</taxon>
        <taxon>Carboxydichorda</taxon>
    </lineage>
</organism>
<dbReference type="Proteomes" id="UP001332192">
    <property type="component" value="Chromosome"/>
</dbReference>
<protein>
    <recommendedName>
        <fullName evidence="4">Flagellar protein FlgJ N-terminal domain-containing protein</fullName>
    </recommendedName>
</protein>
<evidence type="ECO:0000313" key="3">
    <source>
        <dbReference type="Proteomes" id="UP001332192"/>
    </source>
</evidence>